<dbReference type="EMBL" id="VJWA01000002">
    <property type="protein sequence ID" value="TRW14029.1"/>
    <property type="molecule type" value="Genomic_DNA"/>
</dbReference>
<dbReference type="GO" id="GO:0006508">
    <property type="term" value="P:proteolysis"/>
    <property type="evidence" value="ECO:0007669"/>
    <property type="project" value="UniProtKB-KW"/>
</dbReference>
<feature type="binding site" evidence="10">
    <location>
        <position position="120"/>
    </location>
    <ligand>
        <name>substrate</name>
    </ligand>
</feature>
<evidence type="ECO:0000256" key="3">
    <source>
        <dbReference type="ARBA" id="ARBA00022670"/>
    </source>
</evidence>
<keyword evidence="3" id="KW-0645">Protease</keyword>
<keyword evidence="6" id="KW-0574">Periplasm</keyword>
<dbReference type="Pfam" id="PF13180">
    <property type="entry name" value="PDZ_2"/>
    <property type="match status" value="1"/>
</dbReference>
<comment type="caution">
    <text evidence="13">The sequence shown here is derived from an EMBL/GenBank/DDBJ whole genome shotgun (WGS) entry which is preliminary data.</text>
</comment>
<dbReference type="GO" id="GO:0004252">
    <property type="term" value="F:serine-type endopeptidase activity"/>
    <property type="evidence" value="ECO:0007669"/>
    <property type="project" value="InterPro"/>
</dbReference>
<accession>A0A552U773</accession>
<feature type="chain" id="PRO_5038665005" evidence="11">
    <location>
        <begin position="23"/>
        <end position="484"/>
    </location>
</feature>
<reference evidence="13 14" key="1">
    <citation type="submission" date="2019-07" db="EMBL/GenBank/DDBJ databases">
        <title>Novel species isolated from glacier.</title>
        <authorList>
            <person name="Liu Q."/>
            <person name="Xin Y.-H."/>
        </authorList>
    </citation>
    <scope>NUCLEOTIDE SEQUENCE [LARGE SCALE GENOMIC DNA]</scope>
    <source>
        <strain evidence="13 14">LB1R16</strain>
    </source>
</reference>
<dbReference type="Gene3D" id="2.30.42.10">
    <property type="match status" value="2"/>
</dbReference>
<dbReference type="SMART" id="SM00228">
    <property type="entry name" value="PDZ"/>
    <property type="match status" value="2"/>
</dbReference>
<feature type="signal peptide" evidence="11">
    <location>
        <begin position="1"/>
        <end position="22"/>
    </location>
</feature>
<evidence type="ECO:0000313" key="14">
    <source>
        <dbReference type="Proteomes" id="UP000317894"/>
    </source>
</evidence>
<dbReference type="PRINTS" id="PR00834">
    <property type="entry name" value="PROTEASES2C"/>
</dbReference>
<dbReference type="OrthoDB" id="9758917at2"/>
<organism evidence="13 14">
    <name type="scientific">Glacieibacterium frigidum</name>
    <dbReference type="NCBI Taxonomy" id="2593303"/>
    <lineage>
        <taxon>Bacteria</taxon>
        <taxon>Pseudomonadati</taxon>
        <taxon>Pseudomonadota</taxon>
        <taxon>Alphaproteobacteria</taxon>
        <taxon>Sphingomonadales</taxon>
        <taxon>Sphingosinicellaceae</taxon>
        <taxon>Glacieibacterium</taxon>
    </lineage>
</organism>
<evidence type="ECO:0000256" key="2">
    <source>
        <dbReference type="ARBA" id="ARBA00010541"/>
    </source>
</evidence>
<evidence type="ECO:0000256" key="6">
    <source>
        <dbReference type="ARBA" id="ARBA00022764"/>
    </source>
</evidence>
<sequence length="484" mass="49093">MRARAKAWAIGAGGLAAGVALAFGINAGTGQGSVDAQTLPAETRVVPINQGQLLLSYSAVVKRAAPAVVNVYSARVNRSRPVNPFYQQFFGGGPQAPRVEQSLGSGVIVGPDGLIVTNNHVVAGADQILVALADRREFAAKLVFADARLDLALLQIDTKGVRLPTVPLGDSDRAEVGDVVLAIGDPFGVGQTVTHGIVSATARTGQGVSNSQYFLQTDAAINPGNSGGALLDMQGRLLGINTAIASPSGGSTGVGFAIPANMVRVFVGAAKNGKMVTGWIGAEGEALTTASAAQIGLDRPGGVLVTEVSPGSPSAAAGIKPGDIIVAVDGKEVVDPGQLRYRIAVQGVGKAVDVDVLRAGERRTFAMTLASPPENPPRALTRISGDNLLTGVTVANLSPAFAQEIGAGLPEKGVVVFEIAGTAPAARFGFLKPGDLIEAVNGQPVRTAADVARATQTGVPSVRFNRGGQRAICGVTGGQLACQS</sequence>
<comment type="subcellular location">
    <subcellularLocation>
        <location evidence="1">Periplasm</location>
    </subcellularLocation>
</comment>
<keyword evidence="7" id="KW-0378">Hydrolase</keyword>
<evidence type="ECO:0000256" key="9">
    <source>
        <dbReference type="PIRSR" id="PIRSR611782-1"/>
    </source>
</evidence>
<dbReference type="PANTHER" id="PTHR22939">
    <property type="entry name" value="SERINE PROTEASE FAMILY S1C HTRA-RELATED"/>
    <property type="match status" value="1"/>
</dbReference>
<dbReference type="Pfam" id="PF13365">
    <property type="entry name" value="Trypsin_2"/>
    <property type="match status" value="1"/>
</dbReference>
<keyword evidence="5" id="KW-0677">Repeat</keyword>
<evidence type="ECO:0000256" key="11">
    <source>
        <dbReference type="SAM" id="SignalP"/>
    </source>
</evidence>
<feature type="binding site" evidence="10">
    <location>
        <begin position="224"/>
        <end position="226"/>
    </location>
    <ligand>
        <name>substrate</name>
    </ligand>
</feature>
<proteinExistence type="inferred from homology"/>
<keyword evidence="4 11" id="KW-0732">Signal</keyword>
<evidence type="ECO:0000256" key="5">
    <source>
        <dbReference type="ARBA" id="ARBA00022737"/>
    </source>
</evidence>
<dbReference type="Proteomes" id="UP000317894">
    <property type="component" value="Unassembled WGS sequence"/>
</dbReference>
<keyword evidence="14" id="KW-1185">Reference proteome</keyword>
<dbReference type="SUPFAM" id="SSF50156">
    <property type="entry name" value="PDZ domain-like"/>
    <property type="match status" value="2"/>
</dbReference>
<evidence type="ECO:0000256" key="4">
    <source>
        <dbReference type="ARBA" id="ARBA00022729"/>
    </source>
</evidence>
<dbReference type="InterPro" id="IPR041489">
    <property type="entry name" value="PDZ_6"/>
</dbReference>
<evidence type="ECO:0000256" key="8">
    <source>
        <dbReference type="ARBA" id="ARBA00022825"/>
    </source>
</evidence>
<feature type="domain" description="PDZ" evidence="12">
    <location>
        <begin position="377"/>
        <end position="446"/>
    </location>
</feature>
<dbReference type="InterPro" id="IPR036034">
    <property type="entry name" value="PDZ_sf"/>
</dbReference>
<dbReference type="AlphaFoldDB" id="A0A552U773"/>
<dbReference type="InterPro" id="IPR001478">
    <property type="entry name" value="PDZ"/>
</dbReference>
<feature type="binding site" evidence="10">
    <location>
        <position position="150"/>
    </location>
    <ligand>
        <name>substrate</name>
    </ligand>
</feature>
<feature type="active site" description="Charge relay system" evidence="9">
    <location>
        <position position="150"/>
    </location>
</feature>
<dbReference type="NCBIfam" id="TIGR02037">
    <property type="entry name" value="degP_htrA_DO"/>
    <property type="match status" value="1"/>
</dbReference>
<feature type="active site" description="Charge relay system" evidence="9">
    <location>
        <position position="226"/>
    </location>
</feature>
<dbReference type="PANTHER" id="PTHR22939:SF129">
    <property type="entry name" value="SERINE PROTEASE HTRA2, MITOCHONDRIAL"/>
    <property type="match status" value="1"/>
</dbReference>
<feature type="active site" description="Charge relay system" evidence="9">
    <location>
        <position position="120"/>
    </location>
</feature>
<evidence type="ECO:0000256" key="7">
    <source>
        <dbReference type="ARBA" id="ARBA00022801"/>
    </source>
</evidence>
<dbReference type="PROSITE" id="PS50106">
    <property type="entry name" value="PDZ"/>
    <property type="match status" value="2"/>
</dbReference>
<protein>
    <submittedName>
        <fullName evidence="13">Do family serine endopeptidase</fullName>
    </submittedName>
</protein>
<dbReference type="Gene3D" id="2.40.10.120">
    <property type="match status" value="1"/>
</dbReference>
<feature type="domain" description="PDZ" evidence="12">
    <location>
        <begin position="284"/>
        <end position="360"/>
    </location>
</feature>
<dbReference type="Pfam" id="PF17820">
    <property type="entry name" value="PDZ_6"/>
    <property type="match status" value="1"/>
</dbReference>
<dbReference type="GO" id="GO:0042597">
    <property type="term" value="C:periplasmic space"/>
    <property type="evidence" value="ECO:0007669"/>
    <property type="project" value="UniProtKB-SubCell"/>
</dbReference>
<keyword evidence="8" id="KW-0720">Serine protease</keyword>
<evidence type="ECO:0000313" key="13">
    <source>
        <dbReference type="EMBL" id="TRW14029.1"/>
    </source>
</evidence>
<gene>
    <name evidence="13" type="ORF">FMM06_09825</name>
</gene>
<dbReference type="InterPro" id="IPR009003">
    <property type="entry name" value="Peptidase_S1_PA"/>
</dbReference>
<evidence type="ECO:0000259" key="12">
    <source>
        <dbReference type="PROSITE" id="PS50106"/>
    </source>
</evidence>
<dbReference type="RefSeq" id="WP_144237235.1">
    <property type="nucleotide sequence ID" value="NZ_VJWA01000002.1"/>
</dbReference>
<dbReference type="InterPro" id="IPR011782">
    <property type="entry name" value="Pept_S1C_Do"/>
</dbReference>
<evidence type="ECO:0000256" key="10">
    <source>
        <dbReference type="PIRSR" id="PIRSR611782-2"/>
    </source>
</evidence>
<name>A0A552U773_9SPHN</name>
<dbReference type="InterPro" id="IPR001940">
    <property type="entry name" value="Peptidase_S1C"/>
</dbReference>
<evidence type="ECO:0000256" key="1">
    <source>
        <dbReference type="ARBA" id="ARBA00004418"/>
    </source>
</evidence>
<dbReference type="SUPFAM" id="SSF50494">
    <property type="entry name" value="Trypsin-like serine proteases"/>
    <property type="match status" value="1"/>
</dbReference>
<comment type="similarity">
    <text evidence="2">Belongs to the peptidase S1C family.</text>
</comment>